<evidence type="ECO:0000313" key="3">
    <source>
        <dbReference type="Proteomes" id="UP000500826"/>
    </source>
</evidence>
<protein>
    <submittedName>
        <fullName evidence="2">Uncharacterized protein</fullName>
    </submittedName>
</protein>
<evidence type="ECO:0000313" key="2">
    <source>
        <dbReference type="EMBL" id="QJW83422.1"/>
    </source>
</evidence>
<accession>A0ABX6P162</accession>
<keyword evidence="3" id="KW-1185">Reference proteome</keyword>
<evidence type="ECO:0000256" key="1">
    <source>
        <dbReference type="SAM" id="MobiDB-lite"/>
    </source>
</evidence>
<name>A0ABX6P162_9BURK</name>
<dbReference type="Proteomes" id="UP000500826">
    <property type="component" value="Chromosome"/>
</dbReference>
<feature type="region of interest" description="Disordered" evidence="1">
    <location>
        <begin position="24"/>
        <end position="78"/>
    </location>
</feature>
<feature type="compositionally biased region" description="Polar residues" evidence="1">
    <location>
        <begin position="64"/>
        <end position="78"/>
    </location>
</feature>
<proteinExistence type="predicted"/>
<dbReference type="EMBL" id="CP053418">
    <property type="protein sequence ID" value="QJW83422.1"/>
    <property type="molecule type" value="Genomic_DNA"/>
</dbReference>
<sequence>MIWSSGETAPVLQGAEMIQLATDPKASRLNWRPAGAEAKPNGLAQRRNGHAWPFISRHDERPAAQQQGQRTPNTSSGS</sequence>
<gene>
    <name evidence="2" type="ORF">HK414_02175</name>
</gene>
<reference evidence="2 3" key="1">
    <citation type="submission" date="2020-05" db="EMBL/GenBank/DDBJ databases">
        <title>Ramlibacter rhizophilus sp. nov., isolated from rhizosphere soil of national flower Mugunghwa from South Korea.</title>
        <authorList>
            <person name="Zheng-Fei Y."/>
            <person name="Huan T."/>
        </authorList>
    </citation>
    <scope>NUCLEOTIDE SEQUENCE [LARGE SCALE GENOMIC DNA]</scope>
    <source>
        <strain evidence="2 3">H242</strain>
    </source>
</reference>
<organism evidence="2 3">
    <name type="scientific">Ramlibacter terrae</name>
    <dbReference type="NCBI Taxonomy" id="2732511"/>
    <lineage>
        <taxon>Bacteria</taxon>
        <taxon>Pseudomonadati</taxon>
        <taxon>Pseudomonadota</taxon>
        <taxon>Betaproteobacteria</taxon>
        <taxon>Burkholderiales</taxon>
        <taxon>Comamonadaceae</taxon>
        <taxon>Ramlibacter</taxon>
    </lineage>
</organism>